<comment type="caution">
    <text evidence="3">The sequence shown here is derived from an EMBL/GenBank/DDBJ whole genome shotgun (WGS) entry which is preliminary data.</text>
</comment>
<dbReference type="RefSeq" id="WP_119770941.1">
    <property type="nucleotide sequence ID" value="NZ_QYUO01000002.1"/>
</dbReference>
<proteinExistence type="inferred from homology"/>
<feature type="chain" id="PRO_5017237694" evidence="2">
    <location>
        <begin position="25"/>
        <end position="319"/>
    </location>
</feature>
<dbReference type="Proteomes" id="UP000265955">
    <property type="component" value="Unassembled WGS sequence"/>
</dbReference>
<keyword evidence="2" id="KW-0732">Signal</keyword>
<dbReference type="Gene3D" id="3.40.190.150">
    <property type="entry name" value="Bordetella uptake gene, domain 1"/>
    <property type="match status" value="1"/>
</dbReference>
<dbReference type="SUPFAM" id="SSF53850">
    <property type="entry name" value="Periplasmic binding protein-like II"/>
    <property type="match status" value="1"/>
</dbReference>
<dbReference type="PANTHER" id="PTHR42928:SF5">
    <property type="entry name" value="BLR1237 PROTEIN"/>
    <property type="match status" value="1"/>
</dbReference>
<dbReference type="PANTHER" id="PTHR42928">
    <property type="entry name" value="TRICARBOXYLATE-BINDING PROTEIN"/>
    <property type="match status" value="1"/>
</dbReference>
<reference evidence="4" key="1">
    <citation type="submission" date="2018-09" db="EMBL/GenBank/DDBJ databases">
        <authorList>
            <person name="Zhu H."/>
        </authorList>
    </citation>
    <scope>NUCLEOTIDE SEQUENCE [LARGE SCALE GENOMIC DNA]</scope>
    <source>
        <strain evidence="4">K1R23-30</strain>
    </source>
</reference>
<evidence type="ECO:0000256" key="2">
    <source>
        <dbReference type="SAM" id="SignalP"/>
    </source>
</evidence>
<accession>A0A3A3FKS2</accession>
<name>A0A3A3FKS2_9BURK</name>
<sequence length="319" mass="33618">MISSAGRRALLVTILATASGLASATERTYLKIVVPFSAGGITDQTARMLADKMASQLGQAIIIENRPGGGSRIGIEAVAKAAPDGMTLLFTNISYSILPVIEPNVPFDPMTGLTPVTTAAVYGLGIVTNNNVPAKSLPEFIQYARKHPGKLNYGSAGPGSGAHFAGEFFKSLSGTDLVHVPYRSTSQALADVAAGVLELAFDASVKPYVDAGKVKLLAVTGSERDPRFPNVPTAVESGLPNFVQVSWLGFLAPPATSPSVVERIGKAANLALRDVALRTRMQSMGLTPQSSTPEQFSQQIRSDIATYRKIAAESKLKFE</sequence>
<dbReference type="OrthoDB" id="9125369at2"/>
<keyword evidence="4" id="KW-1185">Reference proteome</keyword>
<protein>
    <submittedName>
        <fullName evidence="3">Tripartite tricarboxylate transporter substrate binding protein</fullName>
    </submittedName>
</protein>
<dbReference type="Pfam" id="PF03401">
    <property type="entry name" value="TctC"/>
    <property type="match status" value="1"/>
</dbReference>
<dbReference type="PIRSF" id="PIRSF017082">
    <property type="entry name" value="YflP"/>
    <property type="match status" value="1"/>
</dbReference>
<dbReference type="InterPro" id="IPR005064">
    <property type="entry name" value="BUG"/>
</dbReference>
<gene>
    <name evidence="3" type="ORF">D3871_20690</name>
</gene>
<dbReference type="CDD" id="cd07012">
    <property type="entry name" value="PBP2_Bug_TTT"/>
    <property type="match status" value="1"/>
</dbReference>
<organism evidence="3 4">
    <name type="scientific">Noviherbaspirillum saxi</name>
    <dbReference type="NCBI Taxonomy" id="2320863"/>
    <lineage>
        <taxon>Bacteria</taxon>
        <taxon>Pseudomonadati</taxon>
        <taxon>Pseudomonadota</taxon>
        <taxon>Betaproteobacteria</taxon>
        <taxon>Burkholderiales</taxon>
        <taxon>Oxalobacteraceae</taxon>
        <taxon>Noviherbaspirillum</taxon>
    </lineage>
</organism>
<dbReference type="InterPro" id="IPR042100">
    <property type="entry name" value="Bug_dom1"/>
</dbReference>
<dbReference type="EMBL" id="QYUO01000002">
    <property type="protein sequence ID" value="RJF95794.1"/>
    <property type="molecule type" value="Genomic_DNA"/>
</dbReference>
<dbReference type="AlphaFoldDB" id="A0A3A3FKS2"/>
<feature type="signal peptide" evidence="2">
    <location>
        <begin position="1"/>
        <end position="24"/>
    </location>
</feature>
<dbReference type="Gene3D" id="3.40.190.10">
    <property type="entry name" value="Periplasmic binding protein-like II"/>
    <property type="match status" value="1"/>
</dbReference>
<evidence type="ECO:0000256" key="1">
    <source>
        <dbReference type="ARBA" id="ARBA00006987"/>
    </source>
</evidence>
<evidence type="ECO:0000313" key="3">
    <source>
        <dbReference type="EMBL" id="RJF95794.1"/>
    </source>
</evidence>
<evidence type="ECO:0000313" key="4">
    <source>
        <dbReference type="Proteomes" id="UP000265955"/>
    </source>
</evidence>
<comment type="similarity">
    <text evidence="1">Belongs to the UPF0065 (bug) family.</text>
</comment>